<organism evidence="1">
    <name type="scientific">Hexamita inflata</name>
    <dbReference type="NCBI Taxonomy" id="28002"/>
    <lineage>
        <taxon>Eukaryota</taxon>
        <taxon>Metamonada</taxon>
        <taxon>Diplomonadida</taxon>
        <taxon>Hexamitidae</taxon>
        <taxon>Hexamitinae</taxon>
        <taxon>Hexamita</taxon>
    </lineage>
</organism>
<evidence type="ECO:0000313" key="1">
    <source>
        <dbReference type="EMBL" id="CAI9926313.1"/>
    </source>
</evidence>
<protein>
    <submittedName>
        <fullName evidence="2">Hypothetical_protein</fullName>
    </submittedName>
</protein>
<gene>
    <name evidence="1" type="ORF">HINF_LOCUS13958</name>
    <name evidence="2" type="ORF">HINF_LOCUS26816</name>
</gene>
<accession>A0AA86NVQ8</accession>
<reference evidence="1" key="1">
    <citation type="submission" date="2023-06" db="EMBL/GenBank/DDBJ databases">
        <authorList>
            <person name="Kurt Z."/>
        </authorList>
    </citation>
    <scope>NUCLEOTIDE SEQUENCE</scope>
</reference>
<name>A0AA86NVQ8_9EUKA</name>
<reference evidence="2 3" key="2">
    <citation type="submission" date="2024-07" db="EMBL/GenBank/DDBJ databases">
        <authorList>
            <person name="Akdeniz Z."/>
        </authorList>
    </citation>
    <scope>NUCLEOTIDE SEQUENCE [LARGE SCALE GENOMIC DNA]</scope>
</reference>
<keyword evidence="3" id="KW-1185">Reference proteome</keyword>
<evidence type="ECO:0000313" key="2">
    <source>
        <dbReference type="EMBL" id="CAL6019161.1"/>
    </source>
</evidence>
<dbReference type="EMBL" id="CAXDID020000082">
    <property type="protein sequence ID" value="CAL6019161.1"/>
    <property type="molecule type" value="Genomic_DNA"/>
</dbReference>
<dbReference type="AlphaFoldDB" id="A0AA86NVQ8"/>
<evidence type="ECO:0000313" key="3">
    <source>
        <dbReference type="Proteomes" id="UP001642409"/>
    </source>
</evidence>
<comment type="caution">
    <text evidence="1">The sequence shown here is derived from an EMBL/GenBank/DDBJ whole genome shotgun (WGS) entry which is preliminary data.</text>
</comment>
<sequence>MMYYMSEEPEQQIQLKFINQNQNQLFRTVLKFFYSGHDHGCHKFSLITDFCKQHGMYDWVLVGNKKVIRNYIPGYDIRAPEAKGIIGMTITASKQAKIKSEYEEVIEEVAEKAKK</sequence>
<dbReference type="EMBL" id="CATOUU010000367">
    <property type="protein sequence ID" value="CAI9926313.1"/>
    <property type="molecule type" value="Genomic_DNA"/>
</dbReference>
<dbReference type="Proteomes" id="UP001642409">
    <property type="component" value="Unassembled WGS sequence"/>
</dbReference>
<proteinExistence type="predicted"/>